<proteinExistence type="inferred from homology"/>
<dbReference type="AlphaFoldDB" id="A0A8J9VIV7"/>
<evidence type="ECO:0000313" key="18">
    <source>
        <dbReference type="Proteomes" id="UP000838878"/>
    </source>
</evidence>
<dbReference type="EC" id="3.1.1.17" evidence="7"/>
<feature type="binding site" evidence="15">
    <location>
        <position position="129"/>
    </location>
    <ligand>
        <name>substrate</name>
    </ligand>
</feature>
<dbReference type="SUPFAM" id="SSF63829">
    <property type="entry name" value="Calcium-dependent phosphotriesterase"/>
    <property type="match status" value="1"/>
</dbReference>
<feature type="non-terminal residue" evidence="17">
    <location>
        <position position="306"/>
    </location>
</feature>
<evidence type="ECO:0000256" key="2">
    <source>
        <dbReference type="ARBA" id="ARBA00001913"/>
    </source>
</evidence>
<feature type="binding site" evidence="15">
    <location>
        <position position="111"/>
    </location>
    <ligand>
        <name>substrate</name>
    </ligand>
</feature>
<keyword evidence="18" id="KW-1185">Reference proteome</keyword>
<organism evidence="17 18">
    <name type="scientific">Brenthis ino</name>
    <name type="common">lesser marbled fritillary</name>
    <dbReference type="NCBI Taxonomy" id="405034"/>
    <lineage>
        <taxon>Eukaryota</taxon>
        <taxon>Metazoa</taxon>
        <taxon>Ecdysozoa</taxon>
        <taxon>Arthropoda</taxon>
        <taxon>Hexapoda</taxon>
        <taxon>Insecta</taxon>
        <taxon>Pterygota</taxon>
        <taxon>Neoptera</taxon>
        <taxon>Endopterygota</taxon>
        <taxon>Lepidoptera</taxon>
        <taxon>Glossata</taxon>
        <taxon>Ditrysia</taxon>
        <taxon>Papilionoidea</taxon>
        <taxon>Nymphalidae</taxon>
        <taxon>Heliconiinae</taxon>
        <taxon>Argynnini</taxon>
        <taxon>Brenthis</taxon>
    </lineage>
</organism>
<dbReference type="FunFam" id="2.120.10.30:FF:000027">
    <property type="entry name" value="Regucalcin homologue"/>
    <property type="match status" value="1"/>
</dbReference>
<evidence type="ECO:0000313" key="17">
    <source>
        <dbReference type="EMBL" id="CAH0720265.1"/>
    </source>
</evidence>
<protein>
    <recommendedName>
        <fullName evidence="8">Regucalcin</fullName>
        <ecNumber evidence="7">3.1.1.17</ecNumber>
    </recommendedName>
    <alternativeName>
        <fullName evidence="13">Gluconolactonase</fullName>
    </alternativeName>
</protein>
<comment type="cofactor">
    <cofactor evidence="4">
        <name>Mg(2+)</name>
        <dbReference type="ChEBI" id="CHEBI:18420"/>
    </cofactor>
</comment>
<feature type="binding site" evidence="15">
    <location>
        <position position="17"/>
    </location>
    <ligand>
        <name>a divalent metal cation</name>
        <dbReference type="ChEBI" id="CHEBI:60240"/>
    </ligand>
</feature>
<evidence type="ECO:0000256" key="7">
    <source>
        <dbReference type="ARBA" id="ARBA00013227"/>
    </source>
</evidence>
<evidence type="ECO:0000256" key="9">
    <source>
        <dbReference type="ARBA" id="ARBA00022490"/>
    </source>
</evidence>
<keyword evidence="11" id="KW-0378">Hydrolase</keyword>
<feature type="binding site" evidence="15">
    <location>
        <position position="109"/>
    </location>
    <ligand>
        <name>substrate</name>
    </ligand>
</feature>
<keyword evidence="15" id="KW-0862">Zinc</keyword>
<comment type="cofactor">
    <cofactor evidence="15">
        <name>Zn(2+)</name>
        <dbReference type="ChEBI" id="CHEBI:29105"/>
    </cofactor>
    <text evidence="15">Binds 1 divalent metal cation per subunit.</text>
</comment>
<feature type="domain" description="SMP-30/Gluconolactonase/LRE-like region" evidence="16">
    <location>
        <begin position="15"/>
        <end position="272"/>
    </location>
</feature>
<evidence type="ECO:0000256" key="1">
    <source>
        <dbReference type="ARBA" id="ARBA00001589"/>
    </source>
</evidence>
<keyword evidence="9" id="KW-0963">Cytoplasm</keyword>
<dbReference type="PANTHER" id="PTHR10907">
    <property type="entry name" value="REGUCALCIN"/>
    <property type="match status" value="1"/>
</dbReference>
<dbReference type="InterPro" id="IPR011042">
    <property type="entry name" value="6-blade_b-propeller_TolB-like"/>
</dbReference>
<evidence type="ECO:0000256" key="4">
    <source>
        <dbReference type="ARBA" id="ARBA00001946"/>
    </source>
</evidence>
<dbReference type="OrthoDB" id="423498at2759"/>
<comment type="subcellular location">
    <subcellularLocation>
        <location evidence="5">Cytoplasm</location>
    </subcellularLocation>
</comment>
<dbReference type="Gene3D" id="2.120.10.30">
    <property type="entry name" value="TolB, C-terminal domain"/>
    <property type="match status" value="1"/>
</dbReference>
<name>A0A8J9VIV7_9NEOP</name>
<evidence type="ECO:0000256" key="12">
    <source>
        <dbReference type="ARBA" id="ARBA00022837"/>
    </source>
</evidence>
<accession>A0A8J9VIV7</accession>
<reference evidence="17" key="1">
    <citation type="submission" date="2021-12" db="EMBL/GenBank/DDBJ databases">
        <authorList>
            <person name="Martin H S."/>
        </authorList>
    </citation>
    <scope>NUCLEOTIDE SEQUENCE</scope>
</reference>
<feature type="active site" description="Proton donor/acceptor" evidence="14">
    <location>
        <position position="213"/>
    </location>
</feature>
<comment type="similarity">
    <text evidence="6">Belongs to the SMP-30/CGR1 family.</text>
</comment>
<evidence type="ECO:0000256" key="10">
    <source>
        <dbReference type="ARBA" id="ARBA00022723"/>
    </source>
</evidence>
<dbReference type="PRINTS" id="PR01790">
    <property type="entry name" value="SMP30FAMILY"/>
</dbReference>
<comment type="catalytic activity">
    <reaction evidence="1">
        <text>D-glucono-1,5-lactone + H2O = D-gluconate + H(+)</text>
        <dbReference type="Rhea" id="RHEA:10440"/>
        <dbReference type="ChEBI" id="CHEBI:15377"/>
        <dbReference type="ChEBI" id="CHEBI:15378"/>
        <dbReference type="ChEBI" id="CHEBI:16217"/>
        <dbReference type="ChEBI" id="CHEBI:18391"/>
        <dbReference type="EC" id="3.1.1.17"/>
    </reaction>
</comment>
<feature type="binding site" evidence="15">
    <location>
        <position position="161"/>
    </location>
    <ligand>
        <name>a divalent metal cation</name>
        <dbReference type="ChEBI" id="CHEBI:60240"/>
    </ligand>
</feature>
<dbReference type="Pfam" id="PF08450">
    <property type="entry name" value="SGL"/>
    <property type="match status" value="1"/>
</dbReference>
<evidence type="ECO:0000256" key="13">
    <source>
        <dbReference type="ARBA" id="ARBA00032464"/>
    </source>
</evidence>
<comment type="cofactor">
    <cofactor evidence="3">
        <name>Mn(2+)</name>
        <dbReference type="ChEBI" id="CHEBI:29035"/>
    </cofactor>
</comment>
<dbReference type="GO" id="GO:0005509">
    <property type="term" value="F:calcium ion binding"/>
    <property type="evidence" value="ECO:0007669"/>
    <property type="project" value="TreeGrafter"/>
</dbReference>
<evidence type="ECO:0000256" key="15">
    <source>
        <dbReference type="PIRSR" id="PIRSR605511-2"/>
    </source>
</evidence>
<keyword evidence="10 15" id="KW-0479">Metal-binding</keyword>
<evidence type="ECO:0000256" key="14">
    <source>
        <dbReference type="PIRSR" id="PIRSR605511-1"/>
    </source>
</evidence>
<evidence type="ECO:0000259" key="16">
    <source>
        <dbReference type="Pfam" id="PF08450"/>
    </source>
</evidence>
<gene>
    <name evidence="17" type="ORF">BINO364_LOCUS6517</name>
</gene>
<dbReference type="InterPro" id="IPR005511">
    <property type="entry name" value="SMP-30"/>
</dbReference>
<evidence type="ECO:0000256" key="6">
    <source>
        <dbReference type="ARBA" id="ARBA00008853"/>
    </source>
</evidence>
<evidence type="ECO:0000256" key="5">
    <source>
        <dbReference type="ARBA" id="ARBA00004496"/>
    </source>
</evidence>
<evidence type="ECO:0000256" key="8">
    <source>
        <dbReference type="ARBA" id="ARBA00016808"/>
    </source>
</evidence>
<dbReference type="GO" id="GO:0005737">
    <property type="term" value="C:cytoplasm"/>
    <property type="evidence" value="ECO:0007669"/>
    <property type="project" value="UniProtKB-SubCell"/>
</dbReference>
<dbReference type="InterPro" id="IPR013658">
    <property type="entry name" value="SGL"/>
</dbReference>
<evidence type="ECO:0000256" key="3">
    <source>
        <dbReference type="ARBA" id="ARBA00001936"/>
    </source>
</evidence>
<evidence type="ECO:0000256" key="11">
    <source>
        <dbReference type="ARBA" id="ARBA00022801"/>
    </source>
</evidence>
<keyword evidence="12" id="KW-0106">Calcium</keyword>
<dbReference type="Proteomes" id="UP000838878">
    <property type="component" value="Chromosome 14"/>
</dbReference>
<dbReference type="GO" id="GO:0019853">
    <property type="term" value="P:L-ascorbic acid biosynthetic process"/>
    <property type="evidence" value="ECO:0007669"/>
    <property type="project" value="TreeGrafter"/>
</dbReference>
<comment type="cofactor">
    <cofactor evidence="2">
        <name>Ca(2+)</name>
        <dbReference type="ChEBI" id="CHEBI:29108"/>
    </cofactor>
</comment>
<dbReference type="EMBL" id="OV170234">
    <property type="protein sequence ID" value="CAH0720265.1"/>
    <property type="molecule type" value="Genomic_DNA"/>
</dbReference>
<dbReference type="GO" id="GO:0004341">
    <property type="term" value="F:gluconolactonase activity"/>
    <property type="evidence" value="ECO:0007669"/>
    <property type="project" value="UniProtKB-EC"/>
</dbReference>
<sequence>MSLKVERIISDVQELGEGPHWDERQKALFFVNIKGFSIHKYVPATEQHTKTKLNGNVGFIVPVEGTTDQFIVGLEKQFVIVQWDGGDGSPASVVKELGTVDEGVEPPTRINDGKADPRGRVFAGTMGYENSPDFYIRNKASLYRVDERGIQKLSGNISVSNGLNWDLRRKAFYYTDTLERKIRRYDYDVETGEISNLKYIFDFEKENVQGYPDGSTIDADGNLWVAVFNGSSVIKIDPVSGKVLDKVSFPVPQVTSVTFGGDNLDVMFVTTACVDFDGIPAPPSGSVYMITGVGVKGTKSMNFKRG</sequence>
<dbReference type="PANTHER" id="PTHR10907:SF66">
    <property type="entry name" value="MIP34848P1-RELATED"/>
    <property type="match status" value="1"/>
</dbReference>
<feature type="binding site" evidence="15">
    <location>
        <position position="213"/>
    </location>
    <ligand>
        <name>a divalent metal cation</name>
        <dbReference type="ChEBI" id="CHEBI:60240"/>
    </ligand>
</feature>